<accession>A0AAE1H9X0</accession>
<protein>
    <submittedName>
        <fullName evidence="2">Chromatin-remodeling ATPase INO80</fullName>
    </submittedName>
</protein>
<feature type="compositionally biased region" description="Low complexity" evidence="1">
    <location>
        <begin position="17"/>
        <end position="28"/>
    </location>
</feature>
<evidence type="ECO:0000313" key="2">
    <source>
        <dbReference type="EMBL" id="KAK3917199.1"/>
    </source>
</evidence>
<dbReference type="EMBL" id="JAHWGI010000700">
    <property type="protein sequence ID" value="KAK3917199.1"/>
    <property type="molecule type" value="Genomic_DNA"/>
</dbReference>
<feature type="compositionally biased region" description="Gly residues" evidence="1">
    <location>
        <begin position="106"/>
        <end position="134"/>
    </location>
</feature>
<evidence type="ECO:0000313" key="3">
    <source>
        <dbReference type="Proteomes" id="UP001219518"/>
    </source>
</evidence>
<proteinExistence type="predicted"/>
<dbReference type="Proteomes" id="UP001219518">
    <property type="component" value="Unassembled WGS sequence"/>
</dbReference>
<evidence type="ECO:0000256" key="1">
    <source>
        <dbReference type="SAM" id="MobiDB-lite"/>
    </source>
</evidence>
<dbReference type="AlphaFoldDB" id="A0AAE1H9X0"/>
<feature type="compositionally biased region" description="Pro residues" evidence="1">
    <location>
        <begin position="83"/>
        <end position="95"/>
    </location>
</feature>
<feature type="region of interest" description="Disordered" evidence="1">
    <location>
        <begin position="1"/>
        <end position="137"/>
    </location>
</feature>
<gene>
    <name evidence="2" type="ORF">KUF71_006783</name>
</gene>
<keyword evidence="3" id="KW-1185">Reference proteome</keyword>
<organism evidence="2 3">
    <name type="scientific">Frankliniella fusca</name>
    <dbReference type="NCBI Taxonomy" id="407009"/>
    <lineage>
        <taxon>Eukaryota</taxon>
        <taxon>Metazoa</taxon>
        <taxon>Ecdysozoa</taxon>
        <taxon>Arthropoda</taxon>
        <taxon>Hexapoda</taxon>
        <taxon>Insecta</taxon>
        <taxon>Pterygota</taxon>
        <taxon>Neoptera</taxon>
        <taxon>Paraneoptera</taxon>
        <taxon>Thysanoptera</taxon>
        <taxon>Terebrantia</taxon>
        <taxon>Thripoidea</taxon>
        <taxon>Thripidae</taxon>
        <taxon>Frankliniella</taxon>
    </lineage>
</organism>
<comment type="caution">
    <text evidence="2">The sequence shown here is derived from an EMBL/GenBank/DDBJ whole genome shotgun (WGS) entry which is preliminary data.</text>
</comment>
<name>A0AAE1H9X0_9NEOP</name>
<feature type="compositionally biased region" description="Low complexity" evidence="1">
    <location>
        <begin position="96"/>
        <end position="105"/>
    </location>
</feature>
<reference evidence="2" key="1">
    <citation type="submission" date="2021-07" db="EMBL/GenBank/DDBJ databases">
        <authorList>
            <person name="Catto M.A."/>
            <person name="Jacobson A."/>
            <person name="Kennedy G."/>
            <person name="Labadie P."/>
            <person name="Hunt B.G."/>
            <person name="Srinivasan R."/>
        </authorList>
    </citation>
    <scope>NUCLEOTIDE SEQUENCE</scope>
    <source>
        <strain evidence="2">PL_HMW_Pooled</strain>
        <tissue evidence="2">Head</tissue>
    </source>
</reference>
<reference evidence="2" key="2">
    <citation type="journal article" date="2023" name="BMC Genomics">
        <title>Pest status, molecular evolution, and epigenetic factors derived from the genome assembly of Frankliniella fusca, a thysanopteran phytovirus vector.</title>
        <authorList>
            <person name="Catto M.A."/>
            <person name="Labadie P.E."/>
            <person name="Jacobson A.L."/>
            <person name="Kennedy G.G."/>
            <person name="Srinivasan R."/>
            <person name="Hunt B.G."/>
        </authorList>
    </citation>
    <scope>NUCLEOTIDE SEQUENCE</scope>
    <source>
        <strain evidence="2">PL_HMW_Pooled</strain>
    </source>
</reference>
<sequence>MSACMSCSGAIETRVRPGAAPSTGTAAAQPRTDRQMQIYRHGRLGTDGCRKGPRGPGGSGRTNGSSATRAPRRGRRPRQTSLAPPPGPAPGPAVGPPASAAANGSAGPGPGGRGAAVGAGGQGGGRARGAGAGPGLFRQYRSVVRDGAVRETRASEFVFTVRRNK</sequence>